<gene>
    <name evidence="5" type="ORF">BS47DRAFT_1338210</name>
</gene>
<feature type="transmembrane region" description="Helical" evidence="2">
    <location>
        <begin position="203"/>
        <end position="228"/>
    </location>
</feature>
<sequence>MSQSLSLSILVRWAALGAPLAMRVHAAAFSGSFIARSEDPIYPMMEVVKANAPDATAYLRIASITIALYDYLVTMPAEYRLYKMQPSIFKMSRACVLFILIRYMSIVALVTSNWGFFGKGFSASLCRHYQLVAPLTKLFAVLFSQIIVAIRTFAIARKDPWVLWTLVTLFIVCTVPEFIGNTYKRIPLQNSSHNCTSGNIVKVAWIHYLAAVVFDAVAMSIATSYLLLHAPSMSLMSGLSRLMLKEGMRNAACLGQAVTMIMSQRIIIGLHEWHTLASSDRSGGDHQYELSGPNRRATMGGHACYPDFTRSKASDHRPSALAQVRMEEDVKADYDSTYSGAPRPSVENHRMGHDRMESTSTLPRLGP</sequence>
<organism evidence="5 6">
    <name type="scientific">Hydnum rufescens UP504</name>
    <dbReference type="NCBI Taxonomy" id="1448309"/>
    <lineage>
        <taxon>Eukaryota</taxon>
        <taxon>Fungi</taxon>
        <taxon>Dikarya</taxon>
        <taxon>Basidiomycota</taxon>
        <taxon>Agaricomycotina</taxon>
        <taxon>Agaricomycetes</taxon>
        <taxon>Cantharellales</taxon>
        <taxon>Hydnaceae</taxon>
        <taxon>Hydnum</taxon>
    </lineage>
</organism>
<feature type="domain" description="DUF6533" evidence="4">
    <location>
        <begin position="58"/>
        <end position="107"/>
    </location>
</feature>
<feature type="transmembrane region" description="Helical" evidence="2">
    <location>
        <begin position="55"/>
        <end position="73"/>
    </location>
</feature>
<dbReference type="AlphaFoldDB" id="A0A9P6B6A3"/>
<accession>A0A9P6B6A3</accession>
<keyword evidence="2" id="KW-0812">Transmembrane</keyword>
<dbReference type="Pfam" id="PF20151">
    <property type="entry name" value="DUF6533"/>
    <property type="match status" value="1"/>
</dbReference>
<keyword evidence="3" id="KW-0732">Signal</keyword>
<dbReference type="InterPro" id="IPR045340">
    <property type="entry name" value="DUF6533"/>
</dbReference>
<comment type="caution">
    <text evidence="5">The sequence shown here is derived from an EMBL/GenBank/DDBJ whole genome shotgun (WGS) entry which is preliminary data.</text>
</comment>
<feature type="transmembrane region" description="Helical" evidence="2">
    <location>
        <begin position="129"/>
        <end position="150"/>
    </location>
</feature>
<evidence type="ECO:0000256" key="1">
    <source>
        <dbReference type="SAM" id="MobiDB-lite"/>
    </source>
</evidence>
<keyword evidence="2" id="KW-1133">Transmembrane helix</keyword>
<reference evidence="5" key="1">
    <citation type="journal article" date="2020" name="Nat. Commun.">
        <title>Large-scale genome sequencing of mycorrhizal fungi provides insights into the early evolution of symbiotic traits.</title>
        <authorList>
            <person name="Miyauchi S."/>
            <person name="Kiss E."/>
            <person name="Kuo A."/>
            <person name="Drula E."/>
            <person name="Kohler A."/>
            <person name="Sanchez-Garcia M."/>
            <person name="Morin E."/>
            <person name="Andreopoulos B."/>
            <person name="Barry K.W."/>
            <person name="Bonito G."/>
            <person name="Buee M."/>
            <person name="Carver A."/>
            <person name="Chen C."/>
            <person name="Cichocki N."/>
            <person name="Clum A."/>
            <person name="Culley D."/>
            <person name="Crous P.W."/>
            <person name="Fauchery L."/>
            <person name="Girlanda M."/>
            <person name="Hayes R.D."/>
            <person name="Keri Z."/>
            <person name="LaButti K."/>
            <person name="Lipzen A."/>
            <person name="Lombard V."/>
            <person name="Magnuson J."/>
            <person name="Maillard F."/>
            <person name="Murat C."/>
            <person name="Nolan M."/>
            <person name="Ohm R.A."/>
            <person name="Pangilinan J."/>
            <person name="Pereira M.F."/>
            <person name="Perotto S."/>
            <person name="Peter M."/>
            <person name="Pfister S."/>
            <person name="Riley R."/>
            <person name="Sitrit Y."/>
            <person name="Stielow J.B."/>
            <person name="Szollosi G."/>
            <person name="Zifcakova L."/>
            <person name="Stursova M."/>
            <person name="Spatafora J.W."/>
            <person name="Tedersoo L."/>
            <person name="Vaario L.M."/>
            <person name="Yamada A."/>
            <person name="Yan M."/>
            <person name="Wang P."/>
            <person name="Xu J."/>
            <person name="Bruns T."/>
            <person name="Baldrian P."/>
            <person name="Vilgalys R."/>
            <person name="Dunand C."/>
            <person name="Henrissat B."/>
            <person name="Grigoriev I.V."/>
            <person name="Hibbett D."/>
            <person name="Nagy L.G."/>
            <person name="Martin F.M."/>
        </authorList>
    </citation>
    <scope>NUCLEOTIDE SEQUENCE</scope>
    <source>
        <strain evidence="5">UP504</strain>
    </source>
</reference>
<name>A0A9P6B6A3_9AGAM</name>
<feature type="signal peptide" evidence="3">
    <location>
        <begin position="1"/>
        <end position="26"/>
    </location>
</feature>
<keyword evidence="2" id="KW-0472">Membrane</keyword>
<keyword evidence="6" id="KW-1185">Reference proteome</keyword>
<evidence type="ECO:0000313" key="6">
    <source>
        <dbReference type="Proteomes" id="UP000886523"/>
    </source>
</evidence>
<dbReference type="OrthoDB" id="3346251at2759"/>
<feature type="compositionally biased region" description="Basic and acidic residues" evidence="1">
    <location>
        <begin position="346"/>
        <end position="357"/>
    </location>
</feature>
<proteinExistence type="predicted"/>
<evidence type="ECO:0000256" key="2">
    <source>
        <dbReference type="SAM" id="Phobius"/>
    </source>
</evidence>
<feature type="transmembrane region" description="Helical" evidence="2">
    <location>
        <begin position="162"/>
        <end position="183"/>
    </location>
</feature>
<dbReference type="Proteomes" id="UP000886523">
    <property type="component" value="Unassembled WGS sequence"/>
</dbReference>
<evidence type="ECO:0000313" key="5">
    <source>
        <dbReference type="EMBL" id="KAF9518524.1"/>
    </source>
</evidence>
<dbReference type="EMBL" id="MU128924">
    <property type="protein sequence ID" value="KAF9518524.1"/>
    <property type="molecule type" value="Genomic_DNA"/>
</dbReference>
<feature type="chain" id="PRO_5040396571" description="DUF6533 domain-containing protein" evidence="3">
    <location>
        <begin position="27"/>
        <end position="367"/>
    </location>
</feature>
<protein>
    <recommendedName>
        <fullName evidence="4">DUF6533 domain-containing protein</fullName>
    </recommendedName>
</protein>
<feature type="transmembrane region" description="Helical" evidence="2">
    <location>
        <begin position="94"/>
        <end position="117"/>
    </location>
</feature>
<feature type="compositionally biased region" description="Polar residues" evidence="1">
    <location>
        <begin position="358"/>
        <end position="367"/>
    </location>
</feature>
<evidence type="ECO:0000256" key="3">
    <source>
        <dbReference type="SAM" id="SignalP"/>
    </source>
</evidence>
<feature type="region of interest" description="Disordered" evidence="1">
    <location>
        <begin position="331"/>
        <end position="367"/>
    </location>
</feature>
<evidence type="ECO:0000259" key="4">
    <source>
        <dbReference type="Pfam" id="PF20151"/>
    </source>
</evidence>